<sequence length="719" mass="80239">MATEVHDDVGAADLPIDERSPPGRLRTSKACEECRKRKIKCTGQSPAPCDYCRQKRLHCVYRSQARIRRRGNTLQHHNGAVPRPPLNHITHAFEPDLGVASPIEDTVYAGVSATYADSPSRTLQLYYGPSSNFPMIQHIHQRLRLQKREDDGVADEGEQEDPKGIEEMDEGLERFQYRGIFFGKYSDSQEMSFPATSGTGVGGGSGATRSHHNDDSSLLFLPYHLAADFLNKFMTTLQRHLPFVEQTAAEELLAVLYGNLESRELDIGERAILLAVLAIGATLTEYTSWAETLYKRSRALADELHDVVNVHVCQLELLLAHYQSISGKPNSVYLLVGTAMRKALAAGLHKEALSRSRQSVDFPVVQERRLTFWSIYNFEVTTSFGLGRPISINDSDISIPYPEDHTFFNSLVSLARIYSRAARQLYGSKQGSLLALYRDALTLKRELELFRSSLPEELKIGPSALIGPGTADVLKLFLNNWYYHALILIFRPFLIFHAQWQKDHRLSVSDTAERVEVSKRQLRDKAPWIFDACGHCVQAARELLICMARAVEANDLVRRLAYAGFYVEVGAFLLIFNMLRDRREWQEDKRCVKLAIGAMENMYNTTPRNISMGAIRRMLSLVEEVGEDEAASTTSPESCTGISGTPAILETLSPQPMSMPPPPPPVVTPMQGIDSIISGATDSMVDFDLADMKLNFDLGAMDLDCWLAMDGFGGVGELG</sequence>
<keyword evidence="8" id="KW-1185">Reference proteome</keyword>
<reference evidence="7 8" key="1">
    <citation type="submission" date="2019-09" db="EMBL/GenBank/DDBJ databases">
        <title>Draft genome of the ectomycorrhizal ascomycete Sphaerosporella brunnea.</title>
        <authorList>
            <consortium name="DOE Joint Genome Institute"/>
            <person name="Benucci G.M."/>
            <person name="Marozzi G."/>
            <person name="Antonielli L."/>
            <person name="Sanchez S."/>
            <person name="Marco P."/>
            <person name="Wang X."/>
            <person name="Falini L.B."/>
            <person name="Barry K."/>
            <person name="Haridas S."/>
            <person name="Lipzen A."/>
            <person name="Labutti K."/>
            <person name="Grigoriev I.V."/>
            <person name="Murat C."/>
            <person name="Martin F."/>
            <person name="Albertini E."/>
            <person name="Donnini D."/>
            <person name="Bonito G."/>
        </authorList>
    </citation>
    <scope>NUCLEOTIDE SEQUENCE [LARGE SCALE GENOMIC DNA]</scope>
    <source>
        <strain evidence="7 8">Sb_GMNB300</strain>
    </source>
</reference>
<evidence type="ECO:0000313" key="7">
    <source>
        <dbReference type="EMBL" id="KAA8911751.1"/>
    </source>
</evidence>
<dbReference type="PANTHER" id="PTHR47424:SF15">
    <property type="entry name" value="ZN(II)2CYS6 TRANSCRIPTION FACTOR (EUROFUNG)"/>
    <property type="match status" value="1"/>
</dbReference>
<evidence type="ECO:0000256" key="2">
    <source>
        <dbReference type="ARBA" id="ARBA00023015"/>
    </source>
</evidence>
<keyword evidence="3" id="KW-0804">Transcription</keyword>
<accession>A0A5J5F5D2</accession>
<feature type="domain" description="Zn(2)-C6 fungal-type" evidence="6">
    <location>
        <begin position="30"/>
        <end position="61"/>
    </location>
</feature>
<organism evidence="7 8">
    <name type="scientific">Sphaerosporella brunnea</name>
    <dbReference type="NCBI Taxonomy" id="1250544"/>
    <lineage>
        <taxon>Eukaryota</taxon>
        <taxon>Fungi</taxon>
        <taxon>Dikarya</taxon>
        <taxon>Ascomycota</taxon>
        <taxon>Pezizomycotina</taxon>
        <taxon>Pezizomycetes</taxon>
        <taxon>Pezizales</taxon>
        <taxon>Pyronemataceae</taxon>
        <taxon>Sphaerosporella</taxon>
    </lineage>
</organism>
<dbReference type="CDD" id="cd00067">
    <property type="entry name" value="GAL4"/>
    <property type="match status" value="1"/>
</dbReference>
<dbReference type="CDD" id="cd12148">
    <property type="entry name" value="fungal_TF_MHR"/>
    <property type="match status" value="1"/>
</dbReference>
<proteinExistence type="predicted"/>
<dbReference type="SMART" id="SM00906">
    <property type="entry name" value="Fungal_trans"/>
    <property type="match status" value="1"/>
</dbReference>
<name>A0A5J5F5D2_9PEZI</name>
<dbReference type="GO" id="GO:0000978">
    <property type="term" value="F:RNA polymerase II cis-regulatory region sequence-specific DNA binding"/>
    <property type="evidence" value="ECO:0007669"/>
    <property type="project" value="TreeGrafter"/>
</dbReference>
<dbReference type="PROSITE" id="PS50048">
    <property type="entry name" value="ZN2_CY6_FUNGAL_2"/>
    <property type="match status" value="1"/>
</dbReference>
<evidence type="ECO:0000256" key="3">
    <source>
        <dbReference type="ARBA" id="ARBA00023163"/>
    </source>
</evidence>
<evidence type="ECO:0000256" key="5">
    <source>
        <dbReference type="SAM" id="MobiDB-lite"/>
    </source>
</evidence>
<evidence type="ECO:0000256" key="4">
    <source>
        <dbReference type="ARBA" id="ARBA00023242"/>
    </source>
</evidence>
<dbReference type="AlphaFoldDB" id="A0A5J5F5D2"/>
<comment type="caution">
    <text evidence="7">The sequence shown here is derived from an EMBL/GenBank/DDBJ whole genome shotgun (WGS) entry which is preliminary data.</text>
</comment>
<dbReference type="PROSITE" id="PS00463">
    <property type="entry name" value="ZN2_CY6_FUNGAL_1"/>
    <property type="match status" value="1"/>
</dbReference>
<dbReference type="GO" id="GO:0000981">
    <property type="term" value="F:DNA-binding transcription factor activity, RNA polymerase II-specific"/>
    <property type="evidence" value="ECO:0007669"/>
    <property type="project" value="InterPro"/>
</dbReference>
<dbReference type="InParanoid" id="A0A5J5F5D2"/>
<feature type="region of interest" description="Disordered" evidence="5">
    <location>
        <begin position="1"/>
        <end position="25"/>
    </location>
</feature>
<gene>
    <name evidence="7" type="ORF">FN846DRAFT_887618</name>
</gene>
<dbReference type="InterPro" id="IPR051127">
    <property type="entry name" value="Fungal_SecMet_Regulators"/>
</dbReference>
<dbReference type="Pfam" id="PF04082">
    <property type="entry name" value="Fungal_trans"/>
    <property type="match status" value="1"/>
</dbReference>
<feature type="compositionally biased region" description="Polar residues" evidence="5">
    <location>
        <begin position="631"/>
        <end position="643"/>
    </location>
</feature>
<evidence type="ECO:0000313" key="8">
    <source>
        <dbReference type="Proteomes" id="UP000326924"/>
    </source>
</evidence>
<evidence type="ECO:0000259" key="6">
    <source>
        <dbReference type="PROSITE" id="PS50048"/>
    </source>
</evidence>
<feature type="region of interest" description="Disordered" evidence="5">
    <location>
        <begin position="627"/>
        <end position="660"/>
    </location>
</feature>
<dbReference type="SUPFAM" id="SSF57701">
    <property type="entry name" value="Zn2/Cys6 DNA-binding domain"/>
    <property type="match status" value="1"/>
</dbReference>
<dbReference type="GO" id="GO:0008270">
    <property type="term" value="F:zinc ion binding"/>
    <property type="evidence" value="ECO:0007669"/>
    <property type="project" value="InterPro"/>
</dbReference>
<dbReference type="PANTHER" id="PTHR47424">
    <property type="entry name" value="REGULATORY PROTEIN GAL4"/>
    <property type="match status" value="1"/>
</dbReference>
<dbReference type="GO" id="GO:0006351">
    <property type="term" value="P:DNA-templated transcription"/>
    <property type="evidence" value="ECO:0007669"/>
    <property type="project" value="InterPro"/>
</dbReference>
<dbReference type="GO" id="GO:0005634">
    <property type="term" value="C:nucleus"/>
    <property type="evidence" value="ECO:0007669"/>
    <property type="project" value="TreeGrafter"/>
</dbReference>
<dbReference type="InterPro" id="IPR001138">
    <property type="entry name" value="Zn2Cys6_DnaBD"/>
</dbReference>
<dbReference type="SMART" id="SM00066">
    <property type="entry name" value="GAL4"/>
    <property type="match status" value="1"/>
</dbReference>
<keyword evidence="1" id="KW-0479">Metal-binding</keyword>
<dbReference type="InterPro" id="IPR007219">
    <property type="entry name" value="XnlR_reg_dom"/>
</dbReference>
<keyword evidence="2" id="KW-0805">Transcription regulation</keyword>
<dbReference type="GO" id="GO:0000435">
    <property type="term" value="P:positive regulation of transcription from RNA polymerase II promoter by galactose"/>
    <property type="evidence" value="ECO:0007669"/>
    <property type="project" value="TreeGrafter"/>
</dbReference>
<dbReference type="InterPro" id="IPR036864">
    <property type="entry name" value="Zn2-C6_fun-type_DNA-bd_sf"/>
</dbReference>
<dbReference type="EMBL" id="VXIS01000032">
    <property type="protein sequence ID" value="KAA8911751.1"/>
    <property type="molecule type" value="Genomic_DNA"/>
</dbReference>
<dbReference type="Proteomes" id="UP000326924">
    <property type="component" value="Unassembled WGS sequence"/>
</dbReference>
<keyword evidence="4" id="KW-0539">Nucleus</keyword>
<dbReference type="OrthoDB" id="2123952at2759"/>
<dbReference type="Pfam" id="PF00172">
    <property type="entry name" value="Zn_clus"/>
    <property type="match status" value="1"/>
</dbReference>
<evidence type="ECO:0000256" key="1">
    <source>
        <dbReference type="ARBA" id="ARBA00022723"/>
    </source>
</evidence>
<dbReference type="Gene3D" id="4.10.240.10">
    <property type="entry name" value="Zn(2)-C6 fungal-type DNA-binding domain"/>
    <property type="match status" value="1"/>
</dbReference>
<protein>
    <submittedName>
        <fullName evidence="7">Fungal-specific transcription factor domain-containing protein</fullName>
    </submittedName>
</protein>